<dbReference type="EMBL" id="WUMU01000003">
    <property type="protein sequence ID" value="MXN16973.1"/>
    <property type="molecule type" value="Genomic_DNA"/>
</dbReference>
<evidence type="ECO:0000256" key="2">
    <source>
        <dbReference type="ARBA" id="ARBA00023125"/>
    </source>
</evidence>
<accession>A0A6L7G312</accession>
<feature type="domain" description="HTH gntR-type" evidence="4">
    <location>
        <begin position="13"/>
        <end position="80"/>
    </location>
</feature>
<dbReference type="SMART" id="SM00895">
    <property type="entry name" value="FCD"/>
    <property type="match status" value="1"/>
</dbReference>
<dbReference type="InterPro" id="IPR036388">
    <property type="entry name" value="WH-like_DNA-bd_sf"/>
</dbReference>
<dbReference type="InterPro" id="IPR011711">
    <property type="entry name" value="GntR_C"/>
</dbReference>
<dbReference type="InterPro" id="IPR000524">
    <property type="entry name" value="Tscrpt_reg_HTH_GntR"/>
</dbReference>
<dbReference type="Pfam" id="PF00392">
    <property type="entry name" value="GntR"/>
    <property type="match status" value="1"/>
</dbReference>
<reference evidence="5 6" key="1">
    <citation type="submission" date="2019-12" db="EMBL/GenBank/DDBJ databases">
        <authorList>
            <person name="Li M."/>
        </authorList>
    </citation>
    <scope>NUCLEOTIDE SEQUENCE [LARGE SCALE GENOMIC DNA]</scope>
    <source>
        <strain evidence="5 6">GBMRC 2024</strain>
    </source>
</reference>
<dbReference type="GO" id="GO:0003677">
    <property type="term" value="F:DNA binding"/>
    <property type="evidence" value="ECO:0007669"/>
    <property type="project" value="UniProtKB-KW"/>
</dbReference>
<dbReference type="PANTHER" id="PTHR43537:SF39">
    <property type="entry name" value="HTH-TYPE TRANSCRIPTIONAL REGULATOR MCBR"/>
    <property type="match status" value="1"/>
</dbReference>
<dbReference type="GO" id="GO:0003700">
    <property type="term" value="F:DNA-binding transcription factor activity"/>
    <property type="evidence" value="ECO:0007669"/>
    <property type="project" value="InterPro"/>
</dbReference>
<keyword evidence="2" id="KW-0238">DNA-binding</keyword>
<evidence type="ECO:0000313" key="5">
    <source>
        <dbReference type="EMBL" id="MXN16973.1"/>
    </source>
</evidence>
<proteinExistence type="predicted"/>
<organism evidence="5 6">
    <name type="scientific">Pseudooceanicola albus</name>
    <dbReference type="NCBI Taxonomy" id="2692189"/>
    <lineage>
        <taxon>Bacteria</taxon>
        <taxon>Pseudomonadati</taxon>
        <taxon>Pseudomonadota</taxon>
        <taxon>Alphaproteobacteria</taxon>
        <taxon>Rhodobacterales</taxon>
        <taxon>Paracoccaceae</taxon>
        <taxon>Pseudooceanicola</taxon>
    </lineage>
</organism>
<dbReference type="RefSeq" id="WP_160891831.1">
    <property type="nucleotide sequence ID" value="NZ_WUMU01000003.1"/>
</dbReference>
<dbReference type="SUPFAM" id="SSF46785">
    <property type="entry name" value="Winged helix' DNA-binding domain"/>
    <property type="match status" value="1"/>
</dbReference>
<gene>
    <name evidence="5" type="ORF">GR170_03940</name>
</gene>
<dbReference type="Gene3D" id="1.10.10.10">
    <property type="entry name" value="Winged helix-like DNA-binding domain superfamily/Winged helix DNA-binding domain"/>
    <property type="match status" value="1"/>
</dbReference>
<dbReference type="SUPFAM" id="SSF48008">
    <property type="entry name" value="GntR ligand-binding domain-like"/>
    <property type="match status" value="1"/>
</dbReference>
<dbReference type="SMART" id="SM00345">
    <property type="entry name" value="HTH_GNTR"/>
    <property type="match status" value="1"/>
</dbReference>
<dbReference type="InterPro" id="IPR008920">
    <property type="entry name" value="TF_FadR/GntR_C"/>
</dbReference>
<sequence length="222" mass="24748">MSQIPDVPHDAGLTVQDYAYARLRNAILLGALPPGTALTFRGLAEALSLSPTPIREAVRRLHSEQAIDVLGNRRLQVPQMDAARFEELVRLRLTLEGHAAERAFPWLSDVVIDELTATDLAMDSAVARGDLDALTQLNQAFHKRLYGLNPNQPALPMIESIWLQLGPFQRQVLNSYDVTIAKDHHKEMLAAMRARDLTVMRRALEDDIRDGSMDAGLRLLRG</sequence>
<evidence type="ECO:0000256" key="1">
    <source>
        <dbReference type="ARBA" id="ARBA00023015"/>
    </source>
</evidence>
<dbReference type="PROSITE" id="PS50949">
    <property type="entry name" value="HTH_GNTR"/>
    <property type="match status" value="1"/>
</dbReference>
<evidence type="ECO:0000313" key="6">
    <source>
        <dbReference type="Proteomes" id="UP000477911"/>
    </source>
</evidence>
<dbReference type="AlphaFoldDB" id="A0A6L7G312"/>
<dbReference type="Proteomes" id="UP000477911">
    <property type="component" value="Unassembled WGS sequence"/>
</dbReference>
<dbReference type="PANTHER" id="PTHR43537">
    <property type="entry name" value="TRANSCRIPTIONAL REGULATOR, GNTR FAMILY"/>
    <property type="match status" value="1"/>
</dbReference>
<dbReference type="InterPro" id="IPR036390">
    <property type="entry name" value="WH_DNA-bd_sf"/>
</dbReference>
<protein>
    <submittedName>
        <fullName evidence="5">FCD domain-containing protein</fullName>
    </submittedName>
</protein>
<keyword evidence="3" id="KW-0804">Transcription</keyword>
<dbReference type="Gene3D" id="1.20.120.530">
    <property type="entry name" value="GntR ligand-binding domain-like"/>
    <property type="match status" value="1"/>
</dbReference>
<dbReference type="Pfam" id="PF07729">
    <property type="entry name" value="FCD"/>
    <property type="match status" value="1"/>
</dbReference>
<evidence type="ECO:0000259" key="4">
    <source>
        <dbReference type="PROSITE" id="PS50949"/>
    </source>
</evidence>
<evidence type="ECO:0000256" key="3">
    <source>
        <dbReference type="ARBA" id="ARBA00023163"/>
    </source>
</evidence>
<keyword evidence="6" id="KW-1185">Reference proteome</keyword>
<name>A0A6L7G312_9RHOB</name>
<keyword evidence="1" id="KW-0805">Transcription regulation</keyword>
<comment type="caution">
    <text evidence="5">The sequence shown here is derived from an EMBL/GenBank/DDBJ whole genome shotgun (WGS) entry which is preliminary data.</text>
</comment>